<feature type="domain" description="Heparin-sulfate lyase N-terminal" evidence="7">
    <location>
        <begin position="65"/>
        <end position="317"/>
    </location>
</feature>
<keyword evidence="3" id="KW-0574">Periplasm</keyword>
<dbReference type="InterPro" id="IPR031680">
    <property type="entry name" value="Hepar_II_III_N"/>
</dbReference>
<evidence type="ECO:0000313" key="9">
    <source>
        <dbReference type="Proteomes" id="UP001501676"/>
    </source>
</evidence>
<evidence type="ECO:0008006" key="10">
    <source>
        <dbReference type="Google" id="ProtNLM"/>
    </source>
</evidence>
<keyword evidence="9" id="KW-1185">Reference proteome</keyword>
<evidence type="ECO:0000259" key="6">
    <source>
        <dbReference type="Pfam" id="PF07940"/>
    </source>
</evidence>
<dbReference type="Pfam" id="PF07940">
    <property type="entry name" value="Hepar_II_III_C"/>
    <property type="match status" value="1"/>
</dbReference>
<dbReference type="Gene3D" id="2.70.98.70">
    <property type="match status" value="1"/>
</dbReference>
<dbReference type="Pfam" id="PF16889">
    <property type="entry name" value="Hepar_II_III_N"/>
    <property type="match status" value="1"/>
</dbReference>
<comment type="subcellular location">
    <subcellularLocation>
        <location evidence="1">Periplasm</location>
    </subcellularLocation>
</comment>
<dbReference type="Gene3D" id="1.50.10.100">
    <property type="entry name" value="Chondroitin AC/alginate lyase"/>
    <property type="match status" value="1"/>
</dbReference>
<proteinExistence type="predicted"/>
<reference evidence="9" key="1">
    <citation type="journal article" date="2019" name="Int. J. Syst. Evol. Microbiol.">
        <title>The Global Catalogue of Microorganisms (GCM) 10K type strain sequencing project: providing services to taxonomists for standard genome sequencing and annotation.</title>
        <authorList>
            <consortium name="The Broad Institute Genomics Platform"/>
            <consortium name="The Broad Institute Genome Sequencing Center for Infectious Disease"/>
            <person name="Wu L."/>
            <person name="Ma J."/>
        </authorList>
    </citation>
    <scope>NUCLEOTIDE SEQUENCE [LARGE SCALE GENOMIC DNA]</scope>
    <source>
        <strain evidence="9">JCM 9458</strain>
    </source>
</reference>
<sequence>MRRRLSVVLAVLLGGTACAAPPPEPLTVSIPVPQVAPTPPPRPLPLGVESVYGLFNNGEQADADALLRGVWRINRYRDAALPTPLTWREDPYRDQYWRFVFYSLRPLSNLLWAHYRVGAPRGDTRYRDELVEILRSYVRFDARPRVPDRKGIDYPHSIAFRAMALTNISVKLARSGDLPADLRGPLLAALGRAGRALADPVNYEGNHNHGFSEAAALLLLQRVFPQLEPDGSWGHLARARLAGFMTQIVDADGVEIEKSPFYHFYVLDFALALQNWGRRTGTALSPGFDDRTHGMLRYATDITWPDGSIPLFGSSVRLRPERSAELYAPLNHPELAYVLSSGAAGRPPAARAVLFRTSGQAVLRAVAPGRRDARNRTQLLVDVGPPRTTHSHPAALALLYYSAGRELLPDSGLYTYAKGSAADYFREARAHNTVVVDGRPNGPGPVRAGRTLTGPTWAYQSGAAAVYPGVLHRRAVLLLRQDLAVVVDRLTGAGVHDYAQHWHLFPGARVVSGPTLTTAYDQRDEPVLQIRQAIGSRVKDQFGEQRPMQGWHSAEYGKAVRNHAVSYSVTGRTATYVTLLASGRYASRPTSLRTRINGDAVRASVCADGVRLAATITAAPRETVAVTTAGTCDVD</sequence>
<comment type="caution">
    <text evidence="8">The sequence shown here is derived from an EMBL/GenBank/DDBJ whole genome shotgun (WGS) entry which is preliminary data.</text>
</comment>
<accession>A0ABP6SUS1</accession>
<evidence type="ECO:0000256" key="1">
    <source>
        <dbReference type="ARBA" id="ARBA00004418"/>
    </source>
</evidence>
<evidence type="ECO:0000313" key="8">
    <source>
        <dbReference type="EMBL" id="GAA3386052.1"/>
    </source>
</evidence>
<feature type="domain" description="Heparinase II/III-like C-terminal" evidence="6">
    <location>
        <begin position="349"/>
        <end position="571"/>
    </location>
</feature>
<keyword evidence="2 5" id="KW-0732">Signal</keyword>
<evidence type="ECO:0000256" key="3">
    <source>
        <dbReference type="ARBA" id="ARBA00022764"/>
    </source>
</evidence>
<dbReference type="EMBL" id="BAAAYN010000013">
    <property type="protein sequence ID" value="GAA3386052.1"/>
    <property type="molecule type" value="Genomic_DNA"/>
</dbReference>
<evidence type="ECO:0000256" key="4">
    <source>
        <dbReference type="ARBA" id="ARBA00023239"/>
    </source>
</evidence>
<dbReference type="PANTHER" id="PTHR39210:SF1">
    <property type="entry name" value="HEPARIN-SULFATE LYASE"/>
    <property type="match status" value="1"/>
</dbReference>
<feature type="chain" id="PRO_5047124954" description="Heparin-sulfate lyase N-terminal domain-containing protein" evidence="5">
    <location>
        <begin position="20"/>
        <end position="635"/>
    </location>
</feature>
<dbReference type="PROSITE" id="PS51257">
    <property type="entry name" value="PROKAR_LIPOPROTEIN"/>
    <property type="match status" value="1"/>
</dbReference>
<evidence type="ECO:0000256" key="5">
    <source>
        <dbReference type="SAM" id="SignalP"/>
    </source>
</evidence>
<protein>
    <recommendedName>
        <fullName evidence="10">Heparin-sulfate lyase N-terminal domain-containing protein</fullName>
    </recommendedName>
</protein>
<keyword evidence="4" id="KW-0456">Lyase</keyword>
<name>A0ABP6SUS1_9ACTN</name>
<dbReference type="InterPro" id="IPR012480">
    <property type="entry name" value="Hepar_II_III_C"/>
</dbReference>
<dbReference type="RefSeq" id="WP_345727927.1">
    <property type="nucleotide sequence ID" value="NZ_BAAAYN010000013.1"/>
</dbReference>
<dbReference type="Proteomes" id="UP001501676">
    <property type="component" value="Unassembled WGS sequence"/>
</dbReference>
<feature type="signal peptide" evidence="5">
    <location>
        <begin position="1"/>
        <end position="19"/>
    </location>
</feature>
<dbReference type="PANTHER" id="PTHR39210">
    <property type="entry name" value="HEPARIN-SULFATE LYASE"/>
    <property type="match status" value="1"/>
</dbReference>
<dbReference type="SUPFAM" id="SSF48230">
    <property type="entry name" value="Chondroitin AC/alginate lyase"/>
    <property type="match status" value="1"/>
</dbReference>
<dbReference type="InterPro" id="IPR008929">
    <property type="entry name" value="Chondroitin_lyas"/>
</dbReference>
<gene>
    <name evidence="8" type="ORF">GCM10020369_21930</name>
</gene>
<evidence type="ECO:0000256" key="2">
    <source>
        <dbReference type="ARBA" id="ARBA00022729"/>
    </source>
</evidence>
<organism evidence="8 9">
    <name type="scientific">Cryptosporangium minutisporangium</name>
    <dbReference type="NCBI Taxonomy" id="113569"/>
    <lineage>
        <taxon>Bacteria</taxon>
        <taxon>Bacillati</taxon>
        <taxon>Actinomycetota</taxon>
        <taxon>Actinomycetes</taxon>
        <taxon>Cryptosporangiales</taxon>
        <taxon>Cryptosporangiaceae</taxon>
        <taxon>Cryptosporangium</taxon>
    </lineage>
</organism>
<evidence type="ECO:0000259" key="7">
    <source>
        <dbReference type="Pfam" id="PF16889"/>
    </source>
</evidence>